<dbReference type="Proteomes" id="UP001230978">
    <property type="component" value="Chromosome"/>
</dbReference>
<feature type="compositionally biased region" description="Low complexity" evidence="1">
    <location>
        <begin position="213"/>
        <end position="227"/>
    </location>
</feature>
<dbReference type="EMBL" id="CP124535">
    <property type="protein sequence ID" value="WGV15651.1"/>
    <property type="molecule type" value="Genomic_DNA"/>
</dbReference>
<organism evidence="2 3">
    <name type="scientific">Fuscovulum ytuae</name>
    <dbReference type="NCBI Taxonomy" id="3042299"/>
    <lineage>
        <taxon>Bacteria</taxon>
        <taxon>Pseudomonadati</taxon>
        <taxon>Pseudomonadota</taxon>
        <taxon>Alphaproteobacteria</taxon>
        <taxon>Rhodobacterales</taxon>
        <taxon>Paracoccaceae</taxon>
        <taxon>Fuscovulum</taxon>
    </lineage>
</organism>
<keyword evidence="3" id="KW-1185">Reference proteome</keyword>
<reference evidence="2 3" key="1">
    <citation type="submission" date="2023-04" db="EMBL/GenBank/DDBJ databases">
        <title>YMD61, complete Genome.</title>
        <authorList>
            <person name="Zhang J."/>
        </authorList>
    </citation>
    <scope>NUCLEOTIDE SEQUENCE [LARGE SCALE GENOMIC DNA]</scope>
    <source>
        <strain evidence="2 3">YMD61</strain>
    </source>
</reference>
<accession>A0ABY8Q6E4</accession>
<gene>
    <name evidence="2" type="ORF">QF092_15530</name>
</gene>
<evidence type="ECO:0008006" key="4">
    <source>
        <dbReference type="Google" id="ProtNLM"/>
    </source>
</evidence>
<feature type="region of interest" description="Disordered" evidence="1">
    <location>
        <begin position="213"/>
        <end position="244"/>
    </location>
</feature>
<name>A0ABY8Q6E4_9RHOB</name>
<feature type="compositionally biased region" description="Pro residues" evidence="1">
    <location>
        <begin position="228"/>
        <end position="244"/>
    </location>
</feature>
<evidence type="ECO:0000313" key="2">
    <source>
        <dbReference type="EMBL" id="WGV15651.1"/>
    </source>
</evidence>
<evidence type="ECO:0000256" key="1">
    <source>
        <dbReference type="SAM" id="MobiDB-lite"/>
    </source>
</evidence>
<dbReference type="RefSeq" id="WP_281465228.1">
    <property type="nucleotide sequence ID" value="NZ_CP124535.1"/>
</dbReference>
<protein>
    <recommendedName>
        <fullName evidence="4">Lipoprotein</fullName>
    </recommendedName>
</protein>
<sequence>MTGELMLNLRHVALVCGLGLLSACGASDLEEPPVPLGDFALGLNIVVADNVQKVPISREASPDEWEEVMKAAVAARFGRYQGGRLYNIGISVDGYALAPPGIPVVAAPKSVLVITANVWDDATQTKLNPEGEQFTVFEGVSGETVIGSGLTRSKRKQMEVLSYNAVKRVEDWLVRHPEWFPTDGSLPVPLPADGEAAAVPATAVAAPAAAPVAPASGTTAAPGTVAVPLPPPQPVVPIPGPSLP</sequence>
<proteinExistence type="predicted"/>
<evidence type="ECO:0000313" key="3">
    <source>
        <dbReference type="Proteomes" id="UP001230978"/>
    </source>
</evidence>